<gene>
    <name evidence="3" type="ORF">BJF91_21530</name>
    <name evidence="2" type="ORF">GGQ71_000928</name>
</gene>
<keyword evidence="4" id="KW-1185">Reference proteome</keyword>
<dbReference type="Gene3D" id="3.40.50.1820">
    <property type="entry name" value="alpha/beta hydrolase"/>
    <property type="match status" value="1"/>
</dbReference>
<dbReference type="SUPFAM" id="SSF53474">
    <property type="entry name" value="alpha/beta-Hydrolases"/>
    <property type="match status" value="1"/>
</dbReference>
<dbReference type="PRINTS" id="PR00111">
    <property type="entry name" value="ABHYDROLASE"/>
</dbReference>
<feature type="domain" description="AB hydrolase-1" evidence="1">
    <location>
        <begin position="62"/>
        <end position="297"/>
    </location>
</feature>
<dbReference type="EMBL" id="JACIED010000001">
    <property type="protein sequence ID" value="MBB4006692.1"/>
    <property type="molecule type" value="Genomic_DNA"/>
</dbReference>
<dbReference type="STRING" id="887144.BJF91_21530"/>
<evidence type="ECO:0000313" key="2">
    <source>
        <dbReference type="EMBL" id="MBB4006692.1"/>
    </source>
</evidence>
<evidence type="ECO:0000259" key="1">
    <source>
        <dbReference type="Pfam" id="PF00561"/>
    </source>
</evidence>
<dbReference type="Pfam" id="PF00561">
    <property type="entry name" value="Abhydrolase_1"/>
    <property type="match status" value="1"/>
</dbReference>
<reference evidence="2 5" key="2">
    <citation type="submission" date="2020-08" db="EMBL/GenBank/DDBJ databases">
        <title>Genomic Encyclopedia of Type Strains, Phase IV (KMG-IV): sequencing the most valuable type-strain genomes for metagenomic binning, comparative biology and taxonomic classification.</title>
        <authorList>
            <person name="Goeker M."/>
        </authorList>
    </citation>
    <scope>NUCLEOTIDE SEQUENCE [LARGE SCALE GENOMIC DNA]</scope>
    <source>
        <strain evidence="2 5">DSM 100021</strain>
    </source>
</reference>
<dbReference type="Proteomes" id="UP000544107">
    <property type="component" value="Unassembled WGS sequence"/>
</dbReference>
<reference evidence="3 4" key="1">
    <citation type="submission" date="2016-09" db="EMBL/GenBank/DDBJ databases">
        <title>Rhizobium oryziradicis sp. nov., isolated from the root of rice.</title>
        <authorList>
            <person name="Zhao J."/>
            <person name="Zhang X."/>
        </authorList>
    </citation>
    <scope>NUCLEOTIDE SEQUENCE [LARGE SCALE GENOMIC DNA]</scope>
    <source>
        <strain evidence="3 4">14971</strain>
    </source>
</reference>
<organism evidence="3 4">
    <name type="scientific">Allorhizobium taibaishanense</name>
    <dbReference type="NCBI Taxonomy" id="887144"/>
    <lineage>
        <taxon>Bacteria</taxon>
        <taxon>Pseudomonadati</taxon>
        <taxon>Pseudomonadota</taxon>
        <taxon>Alphaproteobacteria</taxon>
        <taxon>Hyphomicrobiales</taxon>
        <taxon>Rhizobiaceae</taxon>
        <taxon>Rhizobium/Agrobacterium group</taxon>
        <taxon>Allorhizobium</taxon>
    </lineage>
</organism>
<dbReference type="RefSeq" id="WP_075615389.1">
    <property type="nucleotide sequence ID" value="NZ_JACIED010000001.1"/>
</dbReference>
<dbReference type="AlphaFoldDB" id="A0A1Q9A4V1"/>
<comment type="caution">
    <text evidence="3">The sequence shown here is derived from an EMBL/GenBank/DDBJ whole genome shotgun (WGS) entry which is preliminary data.</text>
</comment>
<dbReference type="PANTHER" id="PTHR43194">
    <property type="entry name" value="HYDROLASE ALPHA/BETA FOLD FAMILY"/>
    <property type="match status" value="1"/>
</dbReference>
<accession>A0A1Q9A4V1</accession>
<evidence type="ECO:0000313" key="5">
    <source>
        <dbReference type="Proteomes" id="UP000544107"/>
    </source>
</evidence>
<dbReference type="EMBL" id="MKIN01000022">
    <property type="protein sequence ID" value="OLP49599.1"/>
    <property type="molecule type" value="Genomic_DNA"/>
</dbReference>
<proteinExistence type="predicted"/>
<protein>
    <submittedName>
        <fullName evidence="2 3">Esterase</fullName>
    </submittedName>
</protein>
<dbReference type="InterPro" id="IPR000073">
    <property type="entry name" value="AB_hydrolase_1"/>
</dbReference>
<dbReference type="InterPro" id="IPR029058">
    <property type="entry name" value="AB_hydrolase_fold"/>
</dbReference>
<evidence type="ECO:0000313" key="4">
    <source>
        <dbReference type="Proteomes" id="UP000185598"/>
    </source>
</evidence>
<evidence type="ECO:0000313" key="3">
    <source>
        <dbReference type="EMBL" id="OLP49599.1"/>
    </source>
</evidence>
<dbReference type="PANTHER" id="PTHR43194:SF2">
    <property type="entry name" value="PEROXISOMAL MEMBRANE PROTEIN LPX1"/>
    <property type="match status" value="1"/>
</dbReference>
<sequence length="337" mass="35834">MLTAALTIVAALALLLVVLLVFSTVKIAQITETHPNLGQLIPIRDGHLNLLHLPPGPDADLPPLVFIHGASGNLRDQAEAFRPALEGRAELVFVDRPGHGYSPRGGSRNDTPDGQADAIVEALDALGISSAIIIGHSFGGAIVASLALRHPGKVAGLLFLAPATHPWPGGVDWHYNLTAMPIIGPLFARTIAPLAGLARMDAATRGVFAPNARPEGYVERTGPSLVLRPRTFRSNAIDVSGLHAYVTRTAPRYREIKAPTVIITGDSDPIVLAHIHSDGLARDIDGARLLWVRNLGHKPDYCATDLAVAAIETLAGRNHDLESLAEMRSRALELSTN</sequence>
<dbReference type="InterPro" id="IPR050228">
    <property type="entry name" value="Carboxylesterase_BioH"/>
</dbReference>
<name>A0A1Q9A4V1_9HYPH</name>
<dbReference type="Proteomes" id="UP000185598">
    <property type="component" value="Unassembled WGS sequence"/>
</dbReference>
<dbReference type="OrthoDB" id="9815441at2"/>